<comment type="caution">
    <text evidence="1">The sequence shown here is derived from an EMBL/GenBank/DDBJ whole genome shotgun (WGS) entry which is preliminary data.</text>
</comment>
<protein>
    <submittedName>
        <fullName evidence="1">Uncharacterized protein</fullName>
    </submittedName>
</protein>
<dbReference type="Proteomes" id="UP000824881">
    <property type="component" value="Unassembled WGS sequence"/>
</dbReference>
<evidence type="ECO:0000313" key="2">
    <source>
        <dbReference type="Proteomes" id="UP000824881"/>
    </source>
</evidence>
<gene>
    <name evidence="1" type="ORF">CCMSSC00406_0008891</name>
</gene>
<organism evidence="1 2">
    <name type="scientific">Pleurotus cornucopiae</name>
    <name type="common">Cornucopia mushroom</name>
    <dbReference type="NCBI Taxonomy" id="5321"/>
    <lineage>
        <taxon>Eukaryota</taxon>
        <taxon>Fungi</taxon>
        <taxon>Dikarya</taxon>
        <taxon>Basidiomycota</taxon>
        <taxon>Agaricomycotina</taxon>
        <taxon>Agaricomycetes</taxon>
        <taxon>Agaricomycetidae</taxon>
        <taxon>Agaricales</taxon>
        <taxon>Pleurotineae</taxon>
        <taxon>Pleurotaceae</taxon>
        <taxon>Pleurotus</taxon>
    </lineage>
</organism>
<accession>A0ACB7IUQ6</accession>
<sequence>MSAMGREQIVNDVLVASATILKVSSGVGEVIGVPGVKQASDLLLAFIHAVQNMKGNEVKRLEVANHVQALAQIVADIQDNVSKNKNKYSRALEDRVMQLNSELVEYEQVASRLAGMRAPERLLRNEAISGALTDLANGVKMSCERTNTQALFNIELNQAHQGQVLDEIHSSFVKSSKAEIDPSTSLPFANAAYDSINVDNKSEVLPGTRVAIMEQVDRWAISTCQERVFWLRGAAGTGKSTIAKSVAAKFSKAKRLGASFFFVQDVQDLGDTRLLITTIACHLARLDGPVGAAIKAAARQQPPGLKGIWWQVNDLLREPLKELKPQSEPIIIVIDALDEASDRDSVVTNLRLLTTQLITLRVNIKLFVTSRPDPQIESTLSGASLLVLHDIEKTILVHDIKLYIEYVFREIQDLKKGFKYTPEDIQSLVDQSGGLFIYVSTAVKLLKDSIDPSKALKGLFEHKSDRMLDQLYLQVLERAFGGHNWDSDVGGNRDAWDERVRILGTIVLSQDRHSCSTLAGLLDMRTVAIRDALSHLGAVILVPQVDDLPIRILHASFTDFIVDATRCTNPRFAINPSEHHSFLAKECIHHMNRLLVENPCRISDPYALNSEVPDLDERINQFLPHHLQYASRSWAYHLSLSRYSASLKEQLRVFCKIRLLEWLEVMSLFGRVDLATAHLDTAFKWIKTNEASPSTPKTSLLPKMESLFGPTAEETSDEVARLLYDAYRFTLHFADTIIASARHIYLSALPFVPSCLLYQTYQTKVWSAAVKVHHSRDYAWPPYLRTLSGHSGSVDAVAVSKDGAHLASGSSDRTMRVWDSSTGTLLAKYEAETSLNSVAFSADGSRVIACTDEHAHVWNWTTGTSLQWFLNSPRSPVWRDSIAVASNTGTRFVVCSNDNVHWWDPETSLQLKTTCPYSGRVTSVALSPDDSKIVTTSMDNTMCLSESSTGKFLKAFYLPEAIASFSPDGHQLLSASKDRICIWDVQTGAKLGQRKCIPAQATNLCFSPDRTRLVTVVGGRILVFDTSSGKCTFESRFGRQWNKRIHIRSAAFSIDGTRIFSGLSDSTIRIWDLSVDHKPDTSEHKHLGLIEGVAFSPDCTRICTWIWDQNYIRVWDLPTGRLLCELTGHTLSVTSVAFSPDSTQIVSGSYDTTIRIWDSVTGHQVKKLNIRGVGEFNVPVCAALSPDGARLACGSHARGGRFIVPTLADFLGKVQKLHRPGSTAITFSEDGSHVYSLLDSPLTVTQWDTRSGKVVSRSKVPYNQTALGRDPLLKKNKAWIVPVENVLFRIPTGYLKQHSAIFNDMFSLETQPGAGAEGQSDETPIRLDGVSKDDFERFLEVILTANTQVEPNQTFSTSHWLSVLKLANLWGFAYLRRTAITKLSSSMIGGLLPVFSPTEHVYYGRLHKVEQWVEQGYAVLVERKEKINEAEATCLGWDAVLKLCHLREDIIGQLNSVGAPSPAHRRSKEPLVTMLTVNTAVRRTFSAELHDIRVAAAALSVPPPVNGSLSEVRQTAPALFSWDMK</sequence>
<keyword evidence="2" id="KW-1185">Reference proteome</keyword>
<evidence type="ECO:0000313" key="1">
    <source>
        <dbReference type="EMBL" id="KAG9221274.1"/>
    </source>
</evidence>
<dbReference type="EMBL" id="WQMT02000007">
    <property type="protein sequence ID" value="KAG9221274.1"/>
    <property type="molecule type" value="Genomic_DNA"/>
</dbReference>
<reference evidence="1 2" key="1">
    <citation type="journal article" date="2021" name="Appl. Environ. Microbiol.">
        <title>Genetic linkage and physical mapping for an oyster mushroom Pleurotus cornucopiae and QTL analysis for the trait cap color.</title>
        <authorList>
            <person name="Zhang Y."/>
            <person name="Gao W."/>
            <person name="Sonnenberg A."/>
            <person name="Chen Q."/>
            <person name="Zhang J."/>
            <person name="Huang C."/>
        </authorList>
    </citation>
    <scope>NUCLEOTIDE SEQUENCE [LARGE SCALE GENOMIC DNA]</scope>
    <source>
        <strain evidence="1">CCMSSC00406</strain>
    </source>
</reference>
<name>A0ACB7IUQ6_PLECO</name>
<proteinExistence type="predicted"/>